<dbReference type="PROSITE" id="PS51318">
    <property type="entry name" value="TAT"/>
    <property type="match status" value="1"/>
</dbReference>
<dbReference type="EMBL" id="CP095045">
    <property type="protein sequence ID" value="UOQ57610.1"/>
    <property type="molecule type" value="Genomic_DNA"/>
</dbReference>
<reference evidence="2 3" key="1">
    <citation type="submission" date="2022-04" db="EMBL/GenBank/DDBJ databases">
        <title>Leucobacter sp. isolated from rhizosphere of garlic.</title>
        <authorList>
            <person name="Won M."/>
            <person name="Lee C.-M."/>
            <person name="Woen H.-Y."/>
            <person name="Kwon S.-W."/>
        </authorList>
    </citation>
    <scope>NUCLEOTIDE SEQUENCE [LARGE SCALE GENOMIC DNA]</scope>
    <source>
        <strain evidence="2 3">H21R-40</strain>
    </source>
</reference>
<proteinExistence type="predicted"/>
<dbReference type="PANTHER" id="PTHR36507:SF1">
    <property type="entry name" value="BLL1555 PROTEIN"/>
    <property type="match status" value="1"/>
</dbReference>
<evidence type="ECO:0000259" key="1">
    <source>
        <dbReference type="Pfam" id="PF13473"/>
    </source>
</evidence>
<gene>
    <name evidence="2" type="ORF">MUN78_01840</name>
</gene>
<dbReference type="InterPro" id="IPR008972">
    <property type="entry name" value="Cupredoxin"/>
</dbReference>
<dbReference type="InterPro" id="IPR006311">
    <property type="entry name" value="TAT_signal"/>
</dbReference>
<dbReference type="Proteomes" id="UP000831786">
    <property type="component" value="Chromosome"/>
</dbReference>
<feature type="domain" description="EfeO-type cupredoxin-like" evidence="1">
    <location>
        <begin position="23"/>
        <end position="122"/>
    </location>
</feature>
<sequence length="127" mass="13408">MTAVLSRRGLLHAGAGIFGIGAVAALAGCASGAPEPVPSDDDAQPAVTVRVVDNAFEPAEVEIAVGEAVRWEFSALAEHDVVSGDRSFVSELMREGSYTHRFPEAGEFDYLCSIHPEMRGLVRVVAP</sequence>
<evidence type="ECO:0000313" key="2">
    <source>
        <dbReference type="EMBL" id="UOQ57610.1"/>
    </source>
</evidence>
<dbReference type="SUPFAM" id="SSF49503">
    <property type="entry name" value="Cupredoxins"/>
    <property type="match status" value="1"/>
</dbReference>
<dbReference type="PROSITE" id="PS51257">
    <property type="entry name" value="PROKAR_LIPOPROTEIN"/>
    <property type="match status" value="1"/>
</dbReference>
<keyword evidence="3" id="KW-1185">Reference proteome</keyword>
<dbReference type="RefSeq" id="WP_244728399.1">
    <property type="nucleotide sequence ID" value="NZ_CP095045.1"/>
</dbReference>
<accession>A0ABY4FMW0</accession>
<evidence type="ECO:0000313" key="3">
    <source>
        <dbReference type="Proteomes" id="UP000831786"/>
    </source>
</evidence>
<organism evidence="2 3">
    <name type="scientific">Leucobacter allii</name>
    <dbReference type="NCBI Taxonomy" id="2932247"/>
    <lineage>
        <taxon>Bacteria</taxon>
        <taxon>Bacillati</taxon>
        <taxon>Actinomycetota</taxon>
        <taxon>Actinomycetes</taxon>
        <taxon>Micrococcales</taxon>
        <taxon>Microbacteriaceae</taxon>
        <taxon>Leucobacter</taxon>
    </lineage>
</organism>
<dbReference type="InterPro" id="IPR028096">
    <property type="entry name" value="EfeO_Cupredoxin"/>
</dbReference>
<dbReference type="InterPro" id="IPR052721">
    <property type="entry name" value="ET_Amicyanin"/>
</dbReference>
<dbReference type="Pfam" id="PF13473">
    <property type="entry name" value="Cupredoxin_1"/>
    <property type="match status" value="1"/>
</dbReference>
<protein>
    <submittedName>
        <fullName evidence="2">Cupredoxin domain-containing protein</fullName>
    </submittedName>
</protein>
<dbReference type="PANTHER" id="PTHR36507">
    <property type="entry name" value="BLL1555 PROTEIN"/>
    <property type="match status" value="1"/>
</dbReference>
<name>A0ABY4FMW0_9MICO</name>
<dbReference type="Gene3D" id="2.60.40.420">
    <property type="entry name" value="Cupredoxins - blue copper proteins"/>
    <property type="match status" value="1"/>
</dbReference>